<dbReference type="EMBL" id="BRXZ01004622">
    <property type="protein sequence ID" value="GMH52500.1"/>
    <property type="molecule type" value="Genomic_DNA"/>
</dbReference>
<dbReference type="Gene3D" id="1.10.10.60">
    <property type="entry name" value="Homeodomain-like"/>
    <property type="match status" value="1"/>
</dbReference>
<proteinExistence type="predicted"/>
<dbReference type="InterPro" id="IPR017930">
    <property type="entry name" value="Myb_dom"/>
</dbReference>
<feature type="domain" description="HTH myb-type" evidence="3">
    <location>
        <begin position="92"/>
        <end position="143"/>
    </location>
</feature>
<evidence type="ECO:0000256" key="1">
    <source>
        <dbReference type="SAM" id="MobiDB-lite"/>
    </source>
</evidence>
<keyword evidence="5" id="KW-1185">Reference proteome</keyword>
<dbReference type="InterPro" id="IPR001005">
    <property type="entry name" value="SANT/Myb"/>
</dbReference>
<evidence type="ECO:0000313" key="4">
    <source>
        <dbReference type="EMBL" id="GMH52500.1"/>
    </source>
</evidence>
<sequence length="185" mass="20947">MFAPVTEDNEERDDEEETLETCTEGSHKSHTCEGNTRITRRSTSYEATSYDSTSYELVLSDEEAVKGDEEGVKSDGEVVKGPIKKYFGTNSCRWSKAEDACLVKGVKAYGRSWKQIKYIYKLDRSQSAISNRWAYLNGRRPGKKGGDRVGKSHTTRQRGGRSKKDTLDCHVVAGFIKEDDDFLYF</sequence>
<gene>
    <name evidence="4" type="ORF">TrRE_jg7248</name>
</gene>
<feature type="region of interest" description="Disordered" evidence="1">
    <location>
        <begin position="1"/>
        <end position="35"/>
    </location>
</feature>
<accession>A0A9W6ZLN6</accession>
<feature type="compositionally biased region" description="Basic residues" evidence="1">
    <location>
        <begin position="151"/>
        <end position="161"/>
    </location>
</feature>
<reference evidence="4" key="1">
    <citation type="submission" date="2022-07" db="EMBL/GenBank/DDBJ databases">
        <title>Genome analysis of Parmales, a sister group of diatoms, reveals the evolutionary specialization of diatoms from phago-mixotrophs to photoautotrophs.</title>
        <authorList>
            <person name="Ban H."/>
            <person name="Sato S."/>
            <person name="Yoshikawa S."/>
            <person name="Kazumasa Y."/>
            <person name="Nakamura Y."/>
            <person name="Ichinomiya M."/>
            <person name="Saitoh K."/>
            <person name="Sato N."/>
            <person name="Blanc-Mathieu R."/>
            <person name="Endo H."/>
            <person name="Kuwata A."/>
            <person name="Ogata H."/>
        </authorList>
    </citation>
    <scope>NUCLEOTIDE SEQUENCE</scope>
</reference>
<evidence type="ECO:0000313" key="5">
    <source>
        <dbReference type="Proteomes" id="UP001165082"/>
    </source>
</evidence>
<dbReference type="SMART" id="SM00717">
    <property type="entry name" value="SANT"/>
    <property type="match status" value="1"/>
</dbReference>
<dbReference type="SUPFAM" id="SSF46689">
    <property type="entry name" value="Homeodomain-like"/>
    <property type="match status" value="1"/>
</dbReference>
<feature type="compositionally biased region" description="Acidic residues" evidence="1">
    <location>
        <begin position="7"/>
        <end position="19"/>
    </location>
</feature>
<evidence type="ECO:0000259" key="2">
    <source>
        <dbReference type="PROSITE" id="PS50090"/>
    </source>
</evidence>
<name>A0A9W6ZLN6_9STRA</name>
<feature type="region of interest" description="Disordered" evidence="1">
    <location>
        <begin position="139"/>
        <end position="162"/>
    </location>
</feature>
<evidence type="ECO:0000259" key="3">
    <source>
        <dbReference type="PROSITE" id="PS51294"/>
    </source>
</evidence>
<dbReference type="InterPro" id="IPR009057">
    <property type="entry name" value="Homeodomain-like_sf"/>
</dbReference>
<dbReference type="Proteomes" id="UP001165082">
    <property type="component" value="Unassembled WGS sequence"/>
</dbReference>
<organism evidence="4 5">
    <name type="scientific">Triparma retinervis</name>
    <dbReference type="NCBI Taxonomy" id="2557542"/>
    <lineage>
        <taxon>Eukaryota</taxon>
        <taxon>Sar</taxon>
        <taxon>Stramenopiles</taxon>
        <taxon>Ochrophyta</taxon>
        <taxon>Bolidophyceae</taxon>
        <taxon>Parmales</taxon>
        <taxon>Triparmaceae</taxon>
        <taxon>Triparma</taxon>
    </lineage>
</organism>
<comment type="caution">
    <text evidence="4">The sequence shown here is derived from an EMBL/GenBank/DDBJ whole genome shotgun (WGS) entry which is preliminary data.</text>
</comment>
<dbReference type="AlphaFoldDB" id="A0A9W6ZLN6"/>
<dbReference type="PROSITE" id="PS50090">
    <property type="entry name" value="MYB_LIKE"/>
    <property type="match status" value="1"/>
</dbReference>
<dbReference type="OrthoDB" id="10521304at2759"/>
<dbReference type="PROSITE" id="PS51294">
    <property type="entry name" value="HTH_MYB"/>
    <property type="match status" value="1"/>
</dbReference>
<protein>
    <submittedName>
        <fullName evidence="4">Uncharacterized protein</fullName>
    </submittedName>
</protein>
<dbReference type="Pfam" id="PF13921">
    <property type="entry name" value="Myb_DNA-bind_6"/>
    <property type="match status" value="1"/>
</dbReference>
<feature type="domain" description="Myb-like" evidence="2">
    <location>
        <begin position="93"/>
        <end position="137"/>
    </location>
</feature>